<feature type="transmembrane region" description="Helical" evidence="1">
    <location>
        <begin position="41"/>
        <end position="59"/>
    </location>
</feature>
<dbReference type="EMBL" id="SOJN01000078">
    <property type="protein sequence ID" value="TET45663.1"/>
    <property type="molecule type" value="Genomic_DNA"/>
</dbReference>
<keyword evidence="1" id="KW-0812">Transmembrane</keyword>
<evidence type="ECO:0000313" key="6">
    <source>
        <dbReference type="Proteomes" id="UP000315534"/>
    </source>
</evidence>
<protein>
    <recommendedName>
        <fullName evidence="2">VanZ-like domain-containing protein</fullName>
    </recommendedName>
</protein>
<sequence>MSPSGRFGLWGPPACWALVILIVSSLPGVEVEYLSFDWGDKLAHLAEYAILGVLLGRLFSVSGRLVRFRYFGTLALGFGFAGVDELHQLFIPNRFCEWGDFLFDAAGLGLGLIVYITFRKVRS</sequence>
<reference evidence="5 6" key="1">
    <citation type="submission" date="2019-03" db="EMBL/GenBank/DDBJ databases">
        <title>Metabolic potential of uncultured bacteria and archaea associated with petroleum seepage in deep-sea sediments.</title>
        <authorList>
            <person name="Dong X."/>
            <person name="Hubert C."/>
        </authorList>
    </citation>
    <scope>NUCLEOTIDE SEQUENCE [LARGE SCALE GENOMIC DNA]</scope>
    <source>
        <strain evidence="4">E29_bin36</strain>
        <strain evidence="3">E44_bin18</strain>
    </source>
</reference>
<dbReference type="NCBIfam" id="NF037970">
    <property type="entry name" value="vanZ_1"/>
    <property type="match status" value="1"/>
</dbReference>
<keyword evidence="1" id="KW-0472">Membrane</keyword>
<evidence type="ECO:0000313" key="4">
    <source>
        <dbReference type="EMBL" id="TET82743.1"/>
    </source>
</evidence>
<dbReference type="Proteomes" id="UP000315534">
    <property type="component" value="Unassembled WGS sequence"/>
</dbReference>
<dbReference type="AlphaFoldDB" id="A0A523USY5"/>
<feature type="transmembrane region" description="Helical" evidence="1">
    <location>
        <begin position="7"/>
        <end position="29"/>
    </location>
</feature>
<comment type="caution">
    <text evidence="3">The sequence shown here is derived from an EMBL/GenBank/DDBJ whole genome shotgun (WGS) entry which is preliminary data.</text>
</comment>
<accession>A0A523USY5</accession>
<dbReference type="Proteomes" id="UP000315525">
    <property type="component" value="Unassembled WGS sequence"/>
</dbReference>
<keyword evidence="1" id="KW-1133">Transmembrane helix</keyword>
<dbReference type="EMBL" id="SOIP01000097">
    <property type="protein sequence ID" value="TET82743.1"/>
    <property type="molecule type" value="Genomic_DNA"/>
</dbReference>
<name>A0A523USY5_UNCT6</name>
<gene>
    <name evidence="4" type="ORF">E3J38_01625</name>
    <name evidence="3" type="ORF">E3J62_06835</name>
</gene>
<dbReference type="Pfam" id="PF04892">
    <property type="entry name" value="VanZ"/>
    <property type="match status" value="1"/>
</dbReference>
<evidence type="ECO:0000313" key="5">
    <source>
        <dbReference type="Proteomes" id="UP000315525"/>
    </source>
</evidence>
<feature type="domain" description="VanZ-like" evidence="2">
    <location>
        <begin position="39"/>
        <end position="118"/>
    </location>
</feature>
<evidence type="ECO:0000313" key="3">
    <source>
        <dbReference type="EMBL" id="TET45663.1"/>
    </source>
</evidence>
<dbReference type="InterPro" id="IPR006976">
    <property type="entry name" value="VanZ-like"/>
</dbReference>
<proteinExistence type="predicted"/>
<evidence type="ECO:0000259" key="2">
    <source>
        <dbReference type="Pfam" id="PF04892"/>
    </source>
</evidence>
<organism evidence="3 5">
    <name type="scientific">candidate division TA06 bacterium</name>
    <dbReference type="NCBI Taxonomy" id="2250710"/>
    <lineage>
        <taxon>Bacteria</taxon>
        <taxon>Bacteria division TA06</taxon>
    </lineage>
</organism>
<feature type="transmembrane region" description="Helical" evidence="1">
    <location>
        <begin position="101"/>
        <end position="118"/>
    </location>
</feature>
<evidence type="ECO:0000256" key="1">
    <source>
        <dbReference type="SAM" id="Phobius"/>
    </source>
</evidence>
<feature type="transmembrane region" description="Helical" evidence="1">
    <location>
        <begin position="71"/>
        <end position="89"/>
    </location>
</feature>